<evidence type="ECO:0000256" key="6">
    <source>
        <dbReference type="ARBA" id="ARBA00023136"/>
    </source>
</evidence>
<evidence type="ECO:0000256" key="2">
    <source>
        <dbReference type="ARBA" id="ARBA00007928"/>
    </source>
</evidence>
<feature type="transmembrane region" description="Helical" evidence="8">
    <location>
        <begin position="162"/>
        <end position="182"/>
    </location>
</feature>
<accession>A0A6M8U7B1</accession>
<comment type="catalytic activity">
    <reaction evidence="7">
        <text>L-leucine(in) + H(+)(out) = L-leucine(out) + H(+)(in)</text>
        <dbReference type="Rhea" id="RHEA:28731"/>
        <dbReference type="ChEBI" id="CHEBI:15378"/>
        <dbReference type="ChEBI" id="CHEBI:57427"/>
    </reaction>
    <physiologicalReaction direction="left-to-right" evidence="7">
        <dbReference type="Rhea" id="RHEA:28732"/>
    </physiologicalReaction>
</comment>
<keyword evidence="10" id="KW-1185">Reference proteome</keyword>
<comment type="similarity">
    <text evidence="2">Belongs to the Rht family.</text>
</comment>
<evidence type="ECO:0000256" key="8">
    <source>
        <dbReference type="SAM" id="Phobius"/>
    </source>
</evidence>
<evidence type="ECO:0000256" key="1">
    <source>
        <dbReference type="ARBA" id="ARBA00004651"/>
    </source>
</evidence>
<evidence type="ECO:0000256" key="5">
    <source>
        <dbReference type="ARBA" id="ARBA00022989"/>
    </source>
</evidence>
<dbReference type="InterPro" id="IPR001123">
    <property type="entry name" value="LeuE-type"/>
</dbReference>
<dbReference type="GO" id="GO:0015190">
    <property type="term" value="F:L-leucine transmembrane transporter activity"/>
    <property type="evidence" value="ECO:0007669"/>
    <property type="project" value="TreeGrafter"/>
</dbReference>
<name>A0A6M8U7B1_9GAMM</name>
<feature type="transmembrane region" description="Helical" evidence="8">
    <location>
        <begin position="194"/>
        <end position="211"/>
    </location>
</feature>
<evidence type="ECO:0000256" key="7">
    <source>
        <dbReference type="ARBA" id="ARBA00048489"/>
    </source>
</evidence>
<dbReference type="Pfam" id="PF01810">
    <property type="entry name" value="LysE"/>
    <property type="match status" value="1"/>
</dbReference>
<evidence type="ECO:0000313" key="10">
    <source>
        <dbReference type="Proteomes" id="UP000505325"/>
    </source>
</evidence>
<feature type="transmembrane region" description="Helical" evidence="8">
    <location>
        <begin position="121"/>
        <end position="142"/>
    </location>
</feature>
<sequence>MFESLGIINLWTYLAGLLFIVLLPGPNSLYVLKTGASRGIKAGYKAATGVFLGDAILIFLAYIGVASLIKASPLLFNTVRYLGVAYLLWLGIKIFHANFLSKKPQNAAAEIHSERIFRKALILSLTNPKAILFYVSFFVQFIDYSYPHTWISYSVLALFLEAFSFIYLTVLIIGGTVLAAFFARRKALAKVGNGLIGFLFIGFAVRLATLSA</sequence>
<feature type="transmembrane region" description="Helical" evidence="8">
    <location>
        <begin position="6"/>
        <end position="25"/>
    </location>
</feature>
<proteinExistence type="inferred from homology"/>
<dbReference type="GO" id="GO:0005886">
    <property type="term" value="C:plasma membrane"/>
    <property type="evidence" value="ECO:0007669"/>
    <property type="project" value="UniProtKB-SubCell"/>
</dbReference>
<keyword evidence="3" id="KW-1003">Cell membrane</keyword>
<dbReference type="AlphaFoldDB" id="A0A6M8U7B1"/>
<comment type="subcellular location">
    <subcellularLocation>
        <location evidence="1">Cell membrane</location>
        <topology evidence="1">Multi-pass membrane protein</topology>
    </subcellularLocation>
</comment>
<feature type="transmembrane region" description="Helical" evidence="8">
    <location>
        <begin position="81"/>
        <end position="100"/>
    </location>
</feature>
<dbReference type="GO" id="GO:0015820">
    <property type="term" value="P:L-leucine transport"/>
    <property type="evidence" value="ECO:0007669"/>
    <property type="project" value="TreeGrafter"/>
</dbReference>
<evidence type="ECO:0000256" key="3">
    <source>
        <dbReference type="ARBA" id="ARBA00022475"/>
    </source>
</evidence>
<keyword evidence="4 8" id="KW-0812">Transmembrane</keyword>
<dbReference type="RefSeq" id="WP_173633514.1">
    <property type="nucleotide sequence ID" value="NZ_CP054212.1"/>
</dbReference>
<dbReference type="NCBIfam" id="NF008201">
    <property type="entry name" value="PRK10958.1"/>
    <property type="match status" value="1"/>
</dbReference>
<evidence type="ECO:0000313" key="9">
    <source>
        <dbReference type="EMBL" id="QKJ86495.1"/>
    </source>
</evidence>
<dbReference type="KEGG" id="pmak:PMPD1_1541"/>
<dbReference type="PANTHER" id="PTHR30086:SF15">
    <property type="entry name" value="LEUCINE EFFLUX PROTEIN"/>
    <property type="match status" value="1"/>
</dbReference>
<evidence type="ECO:0000256" key="4">
    <source>
        <dbReference type="ARBA" id="ARBA00022692"/>
    </source>
</evidence>
<feature type="transmembrane region" description="Helical" evidence="8">
    <location>
        <begin position="46"/>
        <end position="69"/>
    </location>
</feature>
<organism evidence="9 10">
    <name type="scientific">Paramixta manurensis</name>
    <dbReference type="NCBI Taxonomy" id="2740817"/>
    <lineage>
        <taxon>Bacteria</taxon>
        <taxon>Pseudomonadati</taxon>
        <taxon>Pseudomonadota</taxon>
        <taxon>Gammaproteobacteria</taxon>
        <taxon>Enterobacterales</taxon>
        <taxon>Erwiniaceae</taxon>
        <taxon>Paramixta</taxon>
    </lineage>
</organism>
<dbReference type="EMBL" id="CP054212">
    <property type="protein sequence ID" value="QKJ86495.1"/>
    <property type="molecule type" value="Genomic_DNA"/>
</dbReference>
<keyword evidence="6 8" id="KW-0472">Membrane</keyword>
<protein>
    <submittedName>
        <fullName evidence="9">Leucine efflux protein LeuE</fullName>
    </submittedName>
</protein>
<keyword evidence="5 8" id="KW-1133">Transmembrane helix</keyword>
<dbReference type="PANTHER" id="PTHR30086">
    <property type="entry name" value="ARGININE EXPORTER PROTEIN ARGO"/>
    <property type="match status" value="1"/>
</dbReference>
<dbReference type="Proteomes" id="UP000505325">
    <property type="component" value="Chromosome"/>
</dbReference>
<gene>
    <name evidence="9" type="ORF">PMPD1_1541</name>
</gene>
<dbReference type="PIRSF" id="PIRSF006324">
    <property type="entry name" value="LeuE"/>
    <property type="match status" value="1"/>
</dbReference>
<reference evidence="9 10" key="1">
    <citation type="submission" date="2020-06" db="EMBL/GenBank/DDBJ databases">
        <title>Genome sequence of Paramixta manurensis strain PD-1.</title>
        <authorList>
            <person name="Lee C.W."/>
            <person name="Kim J."/>
        </authorList>
    </citation>
    <scope>NUCLEOTIDE SEQUENCE [LARGE SCALE GENOMIC DNA]</scope>
    <source>
        <strain evidence="9 10">PD-1</strain>
    </source>
</reference>